<name>A0A1Y1Z1G6_9PLEO</name>
<organism evidence="1 2">
    <name type="scientific">Clohesyomyces aquaticus</name>
    <dbReference type="NCBI Taxonomy" id="1231657"/>
    <lineage>
        <taxon>Eukaryota</taxon>
        <taxon>Fungi</taxon>
        <taxon>Dikarya</taxon>
        <taxon>Ascomycota</taxon>
        <taxon>Pezizomycotina</taxon>
        <taxon>Dothideomycetes</taxon>
        <taxon>Pleosporomycetidae</taxon>
        <taxon>Pleosporales</taxon>
        <taxon>Lindgomycetaceae</taxon>
        <taxon>Clohesyomyces</taxon>
    </lineage>
</organism>
<gene>
    <name evidence="1" type="ORF">BCR34DRAFT_572953</name>
</gene>
<evidence type="ECO:0000313" key="2">
    <source>
        <dbReference type="Proteomes" id="UP000193144"/>
    </source>
</evidence>
<accession>A0A1Y1Z1G6</accession>
<comment type="caution">
    <text evidence="1">The sequence shown here is derived from an EMBL/GenBank/DDBJ whole genome shotgun (WGS) entry which is preliminary data.</text>
</comment>
<sequence length="171" mass="18796">MSILPLFLLLDRPTSTQRAHFSLFHPYTSSNSSPSSLGTVIHVVGAPMLGFALEFKRSYSPAENGLQNNMTFIGKINTENLHIWTGEQGIDDVPRGKVEDLAAGIRPPGVSANFFAPLNDTTNRRCQEWTIEFVRKLVEVGYLDSEAVELVQSKRDPPSFGIGLRPVPGGQ</sequence>
<dbReference type="InterPro" id="IPR046670">
    <property type="entry name" value="DUF6540"/>
</dbReference>
<evidence type="ECO:0000313" key="1">
    <source>
        <dbReference type="EMBL" id="ORY04130.1"/>
    </source>
</evidence>
<dbReference type="OrthoDB" id="1658288at2759"/>
<dbReference type="Proteomes" id="UP000193144">
    <property type="component" value="Unassembled WGS sequence"/>
</dbReference>
<proteinExistence type="predicted"/>
<reference evidence="1 2" key="1">
    <citation type="submission" date="2016-07" db="EMBL/GenBank/DDBJ databases">
        <title>Pervasive Adenine N6-methylation of Active Genes in Fungi.</title>
        <authorList>
            <consortium name="DOE Joint Genome Institute"/>
            <person name="Mondo S.J."/>
            <person name="Dannebaum R.O."/>
            <person name="Kuo R.C."/>
            <person name="Labutti K."/>
            <person name="Haridas S."/>
            <person name="Kuo A."/>
            <person name="Salamov A."/>
            <person name="Ahrendt S.R."/>
            <person name="Lipzen A."/>
            <person name="Sullivan W."/>
            <person name="Andreopoulos W.B."/>
            <person name="Clum A."/>
            <person name="Lindquist E."/>
            <person name="Daum C."/>
            <person name="Ramamoorthy G.K."/>
            <person name="Gryganskyi A."/>
            <person name="Culley D."/>
            <person name="Magnuson J.K."/>
            <person name="James T.Y."/>
            <person name="O'Malley M.A."/>
            <person name="Stajich J.E."/>
            <person name="Spatafora J.W."/>
            <person name="Visel A."/>
            <person name="Grigoriev I.V."/>
        </authorList>
    </citation>
    <scope>NUCLEOTIDE SEQUENCE [LARGE SCALE GENOMIC DNA]</scope>
    <source>
        <strain evidence="1 2">CBS 115471</strain>
    </source>
</reference>
<protein>
    <submittedName>
        <fullName evidence="1">Uncharacterized protein</fullName>
    </submittedName>
</protein>
<dbReference type="EMBL" id="MCFA01000139">
    <property type="protein sequence ID" value="ORY04130.1"/>
    <property type="molecule type" value="Genomic_DNA"/>
</dbReference>
<keyword evidence="2" id="KW-1185">Reference proteome</keyword>
<dbReference type="AlphaFoldDB" id="A0A1Y1Z1G6"/>
<dbReference type="Pfam" id="PF20174">
    <property type="entry name" value="DUF6540"/>
    <property type="match status" value="1"/>
</dbReference>
<dbReference type="STRING" id="1231657.A0A1Y1Z1G6"/>